<evidence type="ECO:0000313" key="3">
    <source>
        <dbReference type="Proteomes" id="UP000324222"/>
    </source>
</evidence>
<gene>
    <name evidence="2" type="ORF">E2C01_076224</name>
</gene>
<comment type="caution">
    <text evidence="2">The sequence shown here is derived from an EMBL/GenBank/DDBJ whole genome shotgun (WGS) entry which is preliminary data.</text>
</comment>
<dbReference type="EMBL" id="VSRR010057459">
    <property type="protein sequence ID" value="MPC81599.1"/>
    <property type="molecule type" value="Genomic_DNA"/>
</dbReference>
<accession>A0A5B7IID4</accession>
<sequence>MIGCWFEVTKCKCRLRRLSCPKYQRSTCTIKFPRVLVVGEGGGGVARQQGAEEVRDPWQEGREEAGHTAASRALLAVMNSGGPCALITAGRGAAHLHAATLAPPPPHR</sequence>
<dbReference type="Proteomes" id="UP000324222">
    <property type="component" value="Unassembled WGS sequence"/>
</dbReference>
<keyword evidence="3" id="KW-1185">Reference proteome</keyword>
<evidence type="ECO:0000256" key="1">
    <source>
        <dbReference type="SAM" id="MobiDB-lite"/>
    </source>
</evidence>
<feature type="compositionally biased region" description="Basic and acidic residues" evidence="1">
    <location>
        <begin position="50"/>
        <end position="65"/>
    </location>
</feature>
<organism evidence="2 3">
    <name type="scientific">Portunus trituberculatus</name>
    <name type="common">Swimming crab</name>
    <name type="synonym">Neptunus trituberculatus</name>
    <dbReference type="NCBI Taxonomy" id="210409"/>
    <lineage>
        <taxon>Eukaryota</taxon>
        <taxon>Metazoa</taxon>
        <taxon>Ecdysozoa</taxon>
        <taxon>Arthropoda</taxon>
        <taxon>Crustacea</taxon>
        <taxon>Multicrustacea</taxon>
        <taxon>Malacostraca</taxon>
        <taxon>Eumalacostraca</taxon>
        <taxon>Eucarida</taxon>
        <taxon>Decapoda</taxon>
        <taxon>Pleocyemata</taxon>
        <taxon>Brachyura</taxon>
        <taxon>Eubrachyura</taxon>
        <taxon>Portunoidea</taxon>
        <taxon>Portunidae</taxon>
        <taxon>Portuninae</taxon>
        <taxon>Portunus</taxon>
    </lineage>
</organism>
<name>A0A5B7IID4_PORTR</name>
<protein>
    <submittedName>
        <fullName evidence="2">Uncharacterized protein</fullName>
    </submittedName>
</protein>
<dbReference type="AlphaFoldDB" id="A0A5B7IID4"/>
<feature type="region of interest" description="Disordered" evidence="1">
    <location>
        <begin position="46"/>
        <end position="65"/>
    </location>
</feature>
<proteinExistence type="predicted"/>
<evidence type="ECO:0000313" key="2">
    <source>
        <dbReference type="EMBL" id="MPC81599.1"/>
    </source>
</evidence>
<reference evidence="2 3" key="1">
    <citation type="submission" date="2019-05" db="EMBL/GenBank/DDBJ databases">
        <title>Another draft genome of Portunus trituberculatus and its Hox gene families provides insights of decapod evolution.</title>
        <authorList>
            <person name="Jeong J.-H."/>
            <person name="Song I."/>
            <person name="Kim S."/>
            <person name="Choi T."/>
            <person name="Kim D."/>
            <person name="Ryu S."/>
            <person name="Kim W."/>
        </authorList>
    </citation>
    <scope>NUCLEOTIDE SEQUENCE [LARGE SCALE GENOMIC DNA]</scope>
    <source>
        <tissue evidence="2">Muscle</tissue>
    </source>
</reference>